<dbReference type="Pfam" id="PF03653">
    <property type="entry name" value="UPF0093"/>
    <property type="match status" value="1"/>
</dbReference>
<feature type="transmembrane region" description="Helical" evidence="2">
    <location>
        <begin position="51"/>
        <end position="73"/>
    </location>
</feature>
<dbReference type="RefSeq" id="WP_184194811.1">
    <property type="nucleotide sequence ID" value="NZ_BMOX01000041.1"/>
</dbReference>
<evidence type="ECO:0000313" key="4">
    <source>
        <dbReference type="Proteomes" id="UP000538147"/>
    </source>
</evidence>
<dbReference type="GO" id="GO:0046872">
    <property type="term" value="F:metal ion binding"/>
    <property type="evidence" value="ECO:0007669"/>
    <property type="project" value="UniProtKB-UniRule"/>
</dbReference>
<evidence type="ECO:0000256" key="1">
    <source>
        <dbReference type="PIRNR" id="PIRNR004638"/>
    </source>
</evidence>
<evidence type="ECO:0000313" key="3">
    <source>
        <dbReference type="EMBL" id="MBB6226324.1"/>
    </source>
</evidence>
<accession>A0A841L187</accession>
<dbReference type="PIRSF" id="PIRSF004638">
    <property type="entry name" value="UCP004638"/>
    <property type="match status" value="1"/>
</dbReference>
<dbReference type="GO" id="GO:0005886">
    <property type="term" value="C:plasma membrane"/>
    <property type="evidence" value="ECO:0007669"/>
    <property type="project" value="UniProtKB-UniRule"/>
</dbReference>
<dbReference type="UniPathway" id="UPA00251">
    <property type="reaction ID" value="UER00324"/>
</dbReference>
<dbReference type="GO" id="GO:0006782">
    <property type="term" value="P:protoporphyrinogen IX biosynthetic process"/>
    <property type="evidence" value="ECO:0007669"/>
    <property type="project" value="UniProtKB-UniRule"/>
</dbReference>
<dbReference type="GO" id="GO:0070818">
    <property type="term" value="F:protoporphyrinogen oxidase activity"/>
    <property type="evidence" value="ECO:0007669"/>
    <property type="project" value="UniProtKB-UniRule"/>
</dbReference>
<keyword evidence="1" id="KW-0349">Heme</keyword>
<dbReference type="EC" id="1.3.99.-" evidence="1"/>
<dbReference type="Proteomes" id="UP000538147">
    <property type="component" value="Unassembled WGS sequence"/>
</dbReference>
<dbReference type="InterPro" id="IPR005265">
    <property type="entry name" value="HemJ-like"/>
</dbReference>
<evidence type="ECO:0000256" key="2">
    <source>
        <dbReference type="SAM" id="Phobius"/>
    </source>
</evidence>
<organism evidence="3 4">
    <name type="scientific">Polymorphobacter multimanifer</name>
    <dbReference type="NCBI Taxonomy" id="1070431"/>
    <lineage>
        <taxon>Bacteria</taxon>
        <taxon>Pseudomonadati</taxon>
        <taxon>Pseudomonadota</taxon>
        <taxon>Alphaproteobacteria</taxon>
        <taxon>Sphingomonadales</taxon>
        <taxon>Sphingosinicellaceae</taxon>
        <taxon>Polymorphobacter</taxon>
    </lineage>
</organism>
<keyword evidence="2" id="KW-0812">Transmembrane</keyword>
<comment type="caution">
    <text evidence="3">The sequence shown here is derived from an EMBL/GenBank/DDBJ whole genome shotgun (WGS) entry which is preliminary data.</text>
</comment>
<keyword evidence="1 2" id="KW-0472">Membrane</keyword>
<dbReference type="EMBL" id="JACIIV010000003">
    <property type="protein sequence ID" value="MBB6226324.1"/>
    <property type="molecule type" value="Genomic_DNA"/>
</dbReference>
<comment type="similarity">
    <text evidence="1">Belongs to the HemJ family.</text>
</comment>
<reference evidence="3 4" key="1">
    <citation type="submission" date="2020-08" db="EMBL/GenBank/DDBJ databases">
        <title>Genomic Encyclopedia of Type Strains, Phase IV (KMG-IV): sequencing the most valuable type-strain genomes for metagenomic binning, comparative biology and taxonomic classification.</title>
        <authorList>
            <person name="Goeker M."/>
        </authorList>
    </citation>
    <scope>NUCLEOTIDE SEQUENCE [LARGE SCALE GENOMIC DNA]</scope>
    <source>
        <strain evidence="3 4">DSM 102189</strain>
    </source>
</reference>
<keyword evidence="1" id="KW-1003">Cell membrane</keyword>
<keyword evidence="2" id="KW-1133">Transmembrane helix</keyword>
<comment type="function">
    <text evidence="1">Catalyzes the oxidation of protoporphyrinogen IX to protoporphyrin IX.</text>
</comment>
<comment type="cofactor">
    <cofactor evidence="1">
        <name>heme b</name>
        <dbReference type="ChEBI" id="CHEBI:60344"/>
    </cofactor>
    <text evidence="1">Binds 1 heme b (iron(II)-protoporphyrin IX) group per subunit.</text>
</comment>
<keyword evidence="4" id="KW-1185">Reference proteome</keyword>
<comment type="pathway">
    <text evidence="1">Porphyrin-containing compound metabolism; protoporphyrin-IX biosynthesis; protoporphyrin-IX from protoporphyrinogen-IX: step 1/1.</text>
</comment>
<dbReference type="AlphaFoldDB" id="A0A841L187"/>
<feature type="transmembrane region" description="Helical" evidence="2">
    <location>
        <begin position="12"/>
        <end position="30"/>
    </location>
</feature>
<gene>
    <name evidence="3" type="ORF">FHS79_000478</name>
</gene>
<comment type="catalytic activity">
    <reaction evidence="1">
        <text>protoporphyrinogen IX + 3 A = protoporphyrin IX + 3 AH2</text>
        <dbReference type="Rhea" id="RHEA:62000"/>
        <dbReference type="ChEBI" id="CHEBI:13193"/>
        <dbReference type="ChEBI" id="CHEBI:17499"/>
        <dbReference type="ChEBI" id="CHEBI:57306"/>
        <dbReference type="ChEBI" id="CHEBI:57307"/>
    </reaction>
</comment>
<protein>
    <recommendedName>
        <fullName evidence="1">Protoporphyrinogen IX oxidase</fullName>
        <ecNumber evidence="1">1.3.99.-</ecNumber>
    </recommendedName>
</protein>
<sequence length="164" mass="17948">MLLLAVKTLHITTLVIWCAGMLALPLMLAADHQGQSQEKYTRLRLTLQATYIWVITPAAVIAVFAGTALIFLAEVYVPWMFAKLVAVGFLVGLHGLTGHAIIDIGENPERARLQLAVPRFVAALGLMAVILVLVLGKPVIPLDLVPDWLMTPRDIHLPFDEVPI</sequence>
<keyword evidence="1" id="KW-0479">Metal-binding</keyword>
<proteinExistence type="inferred from homology"/>
<keyword evidence="1" id="KW-0408">Iron</keyword>
<name>A0A841L187_9SPHN</name>
<feature type="transmembrane region" description="Helical" evidence="2">
    <location>
        <begin position="116"/>
        <end position="140"/>
    </location>
</feature>
<feature type="transmembrane region" description="Helical" evidence="2">
    <location>
        <begin position="79"/>
        <end position="104"/>
    </location>
</feature>